<reference evidence="4" key="1">
    <citation type="journal article" date="2014" name="BMC Genomics">
        <title>Genome sequencing of two Neorhizobium galegae strains reveals a noeT gene responsible for the unusual acetylation of the nodulation factors.</title>
        <authorList>
            <person name="Osterman J."/>
            <person name="Marsh J."/>
            <person name="Laine P.K."/>
            <person name="Zeng Z."/>
            <person name="Alatalo E."/>
            <person name="Sullivan J.T."/>
            <person name="Young J.P."/>
            <person name="Thomas-Oates J."/>
            <person name="Paulin L."/>
            <person name="Lindstrom K."/>
        </authorList>
    </citation>
    <scope>NUCLEOTIDE SEQUENCE [LARGE SCALE GENOMIC DNA]</scope>
    <source>
        <strain evidence="4">HAMBI 540</strain>
    </source>
</reference>
<evidence type="ECO:0000256" key="2">
    <source>
        <dbReference type="SAM" id="SignalP"/>
    </source>
</evidence>
<evidence type="ECO:0000313" key="4">
    <source>
        <dbReference type="Proteomes" id="UP000028181"/>
    </source>
</evidence>
<geneLocation type="plasmid" evidence="4">
    <name>II</name>
</geneLocation>
<feature type="region of interest" description="Disordered" evidence="1">
    <location>
        <begin position="21"/>
        <end position="110"/>
    </location>
</feature>
<dbReference type="Proteomes" id="UP000028181">
    <property type="component" value="Plasmid pHAMBI540a"/>
</dbReference>
<feature type="compositionally biased region" description="Polar residues" evidence="1">
    <location>
        <begin position="71"/>
        <end position="110"/>
    </location>
</feature>
<dbReference type="AlphaFoldDB" id="A0A068SZF7"/>
<sequence>MTFKLITVSILSLGLAAGGALAQTSGKGNASSTGTSASDSSDGQKKIDPSATNSTTGGAMGNAAGTKDTRTNCAPNLQTRGSATTPDTTGTASVPSGQAGTNTNGQATDC</sequence>
<evidence type="ECO:0008006" key="5">
    <source>
        <dbReference type="Google" id="ProtNLM"/>
    </source>
</evidence>
<dbReference type="EMBL" id="HG938354">
    <property type="protein sequence ID" value="CDN51196.1"/>
    <property type="molecule type" value="Genomic_DNA"/>
</dbReference>
<keyword evidence="3" id="KW-0614">Plasmid</keyword>
<feature type="compositionally biased region" description="Low complexity" evidence="1">
    <location>
        <begin position="30"/>
        <end position="41"/>
    </location>
</feature>
<dbReference type="PATRIC" id="fig|1028800.3.peg.5139"/>
<dbReference type="RefSeq" id="WP_041364574.1">
    <property type="nucleotide sequence ID" value="NZ_HG938354.1"/>
</dbReference>
<evidence type="ECO:0000256" key="1">
    <source>
        <dbReference type="SAM" id="MobiDB-lite"/>
    </source>
</evidence>
<name>A0A068SZF7_NEOGA</name>
<dbReference type="OrthoDB" id="8456872at2"/>
<feature type="compositionally biased region" description="Low complexity" evidence="1">
    <location>
        <begin position="50"/>
        <end position="66"/>
    </location>
</feature>
<accession>A0A068SZF7</accession>
<protein>
    <recommendedName>
        <fullName evidence="5">Oxidoreductase</fullName>
    </recommendedName>
</protein>
<keyword evidence="4" id="KW-1185">Reference proteome</keyword>
<feature type="chain" id="PRO_5001653530" description="Oxidoreductase" evidence="2">
    <location>
        <begin position="23"/>
        <end position="110"/>
    </location>
</feature>
<evidence type="ECO:0000313" key="3">
    <source>
        <dbReference type="EMBL" id="CDN51196.1"/>
    </source>
</evidence>
<dbReference type="KEGG" id="ngg:RG540_PA05180"/>
<organism evidence="3 4">
    <name type="scientific">Neorhizobium galegae bv. orientalis str. HAMBI 540</name>
    <dbReference type="NCBI Taxonomy" id="1028800"/>
    <lineage>
        <taxon>Bacteria</taxon>
        <taxon>Pseudomonadati</taxon>
        <taxon>Pseudomonadota</taxon>
        <taxon>Alphaproteobacteria</taxon>
        <taxon>Hyphomicrobiales</taxon>
        <taxon>Rhizobiaceae</taxon>
        <taxon>Rhizobium/Agrobacterium group</taxon>
        <taxon>Neorhizobium</taxon>
    </lineage>
</organism>
<dbReference type="eggNOG" id="ENOG50312SB">
    <property type="taxonomic scope" value="Bacteria"/>
</dbReference>
<dbReference type="GeneID" id="24261369"/>
<feature type="signal peptide" evidence="2">
    <location>
        <begin position="1"/>
        <end position="22"/>
    </location>
</feature>
<proteinExistence type="predicted"/>
<gene>
    <name evidence="3" type="ORF">RG540_PA05180</name>
</gene>
<dbReference type="HOGENOM" id="CLU_2260766_0_0_5"/>
<keyword evidence="2" id="KW-0732">Signal</keyword>